<evidence type="ECO:0000313" key="3">
    <source>
        <dbReference type="EMBL" id="SHJ17590.1"/>
    </source>
</evidence>
<dbReference type="PANTHER" id="PTHR21600">
    <property type="entry name" value="MITOCHONDRIAL RNA PSEUDOURIDINE SYNTHASE"/>
    <property type="match status" value="1"/>
</dbReference>
<dbReference type="EMBL" id="FQZE01000012">
    <property type="protein sequence ID" value="SHJ17590.1"/>
    <property type="molecule type" value="Genomic_DNA"/>
</dbReference>
<evidence type="ECO:0000259" key="2">
    <source>
        <dbReference type="Pfam" id="PF00849"/>
    </source>
</evidence>
<evidence type="ECO:0000313" key="4">
    <source>
        <dbReference type="Proteomes" id="UP000184050"/>
    </source>
</evidence>
<reference evidence="3 4" key="1">
    <citation type="submission" date="2016-11" db="EMBL/GenBank/DDBJ databases">
        <authorList>
            <person name="Jaros S."/>
            <person name="Januszkiewicz K."/>
            <person name="Wedrychowicz H."/>
        </authorList>
    </citation>
    <scope>NUCLEOTIDE SEQUENCE [LARGE SCALE GENOMIC DNA]</scope>
    <source>
        <strain evidence="3 4">DSM 27063</strain>
    </source>
</reference>
<accession>A0A1M6H5W4</accession>
<dbReference type="InterPro" id="IPR050188">
    <property type="entry name" value="RluA_PseudoU_synthase"/>
</dbReference>
<feature type="domain" description="Pseudouridine synthase RsuA/RluA-like" evidence="2">
    <location>
        <begin position="16"/>
        <end position="165"/>
    </location>
</feature>
<name>A0A1M6H5W4_9BACT</name>
<dbReference type="AlphaFoldDB" id="A0A1M6H5W4"/>
<proteinExistence type="inferred from homology"/>
<dbReference type="GO" id="GO:0000455">
    <property type="term" value="P:enzyme-directed rRNA pseudouridine synthesis"/>
    <property type="evidence" value="ECO:0007669"/>
    <property type="project" value="TreeGrafter"/>
</dbReference>
<sequence>MNHDFNIPVLYRDEFILVVNKPVDLPVHKNDFMPHDAPYLTKLAGDLTGQWIYNVHRLDSKTSGVIVLALSKEMAHHLTLQFERKEVRKKYLAIVQANPGEGTFDQKVLVKKKTKFKKPAVTHFKTLQSVLTGISHKETENVVLSLVEIQPETGRWHQLRQHFAKNRFDMLGDTHHGDFKLNKIITEKTGLKRLFLHASELEFMHPQTHQELSFSAPIPEEFNELLNFFGR</sequence>
<keyword evidence="4" id="KW-1185">Reference proteome</keyword>
<organism evidence="3 4">
    <name type="scientific">Tangfeifania diversioriginum</name>
    <dbReference type="NCBI Taxonomy" id="1168035"/>
    <lineage>
        <taxon>Bacteria</taxon>
        <taxon>Pseudomonadati</taxon>
        <taxon>Bacteroidota</taxon>
        <taxon>Bacteroidia</taxon>
        <taxon>Marinilabiliales</taxon>
        <taxon>Prolixibacteraceae</taxon>
        <taxon>Tangfeifania</taxon>
    </lineage>
</organism>
<dbReference type="STRING" id="1168035.SAMN05444280_11296"/>
<dbReference type="GO" id="GO:0140098">
    <property type="term" value="F:catalytic activity, acting on RNA"/>
    <property type="evidence" value="ECO:0007669"/>
    <property type="project" value="UniProtKB-ARBA"/>
</dbReference>
<dbReference type="SUPFAM" id="SSF55120">
    <property type="entry name" value="Pseudouridine synthase"/>
    <property type="match status" value="1"/>
</dbReference>
<dbReference type="InterPro" id="IPR006145">
    <property type="entry name" value="PsdUridine_synth_RsuA/RluA"/>
</dbReference>
<evidence type="ECO:0000256" key="1">
    <source>
        <dbReference type="ARBA" id="ARBA00010876"/>
    </source>
</evidence>
<dbReference type="InterPro" id="IPR006224">
    <property type="entry name" value="PsdUridine_synth_RluA-like_CS"/>
</dbReference>
<dbReference type="InterPro" id="IPR020103">
    <property type="entry name" value="PsdUridine_synth_cat_dom_sf"/>
</dbReference>
<dbReference type="PANTHER" id="PTHR21600:SF87">
    <property type="entry name" value="RNA PSEUDOURIDYLATE SYNTHASE DOMAIN-CONTAINING PROTEIN 1"/>
    <property type="match status" value="1"/>
</dbReference>
<dbReference type="Proteomes" id="UP000184050">
    <property type="component" value="Unassembled WGS sequence"/>
</dbReference>
<dbReference type="Pfam" id="PF00849">
    <property type="entry name" value="PseudoU_synth_2"/>
    <property type="match status" value="1"/>
</dbReference>
<dbReference type="GO" id="GO:0009982">
    <property type="term" value="F:pseudouridine synthase activity"/>
    <property type="evidence" value="ECO:0007669"/>
    <property type="project" value="InterPro"/>
</dbReference>
<dbReference type="GO" id="GO:0003723">
    <property type="term" value="F:RNA binding"/>
    <property type="evidence" value="ECO:0007669"/>
    <property type="project" value="InterPro"/>
</dbReference>
<gene>
    <name evidence="3" type="ORF">SAMN05444280_11296</name>
</gene>
<dbReference type="RefSeq" id="WP_073168813.1">
    <property type="nucleotide sequence ID" value="NZ_FQZE01000012.1"/>
</dbReference>
<dbReference type="PROSITE" id="PS01129">
    <property type="entry name" value="PSI_RLU"/>
    <property type="match status" value="1"/>
</dbReference>
<dbReference type="OrthoDB" id="9796412at2"/>
<dbReference type="Gene3D" id="3.30.2350.10">
    <property type="entry name" value="Pseudouridine synthase"/>
    <property type="match status" value="1"/>
</dbReference>
<comment type="similarity">
    <text evidence="1">Belongs to the pseudouridine synthase RluA family.</text>
</comment>
<protein>
    <submittedName>
        <fullName evidence="3">tRNA pseudouridine synthase C</fullName>
    </submittedName>
</protein>